<sequence length="74" mass="8457">MEPNPGPDTGPNSRHVSVVQLICRAYGLADASEITEEHIHRYVSERRRVDERTQQLRDRLRPRIPRPRASGDAA</sequence>
<dbReference type="RefSeq" id="WP_189304039.1">
    <property type="nucleotide sequence ID" value="NZ_BMRP01000020.1"/>
</dbReference>
<accession>A0ABQ2VD30</accession>
<evidence type="ECO:0000256" key="1">
    <source>
        <dbReference type="SAM" id="MobiDB-lite"/>
    </source>
</evidence>
<dbReference type="EMBL" id="BMRP01000020">
    <property type="protein sequence ID" value="GGU80518.1"/>
    <property type="molecule type" value="Genomic_DNA"/>
</dbReference>
<dbReference type="Proteomes" id="UP000654471">
    <property type="component" value="Unassembled WGS sequence"/>
</dbReference>
<comment type="caution">
    <text evidence="2">The sequence shown here is derived from an EMBL/GenBank/DDBJ whole genome shotgun (WGS) entry which is preliminary data.</text>
</comment>
<protein>
    <submittedName>
        <fullName evidence="2">Uncharacterized protein</fullName>
    </submittedName>
</protein>
<name>A0ABQ2VD30_9ACTN</name>
<reference evidence="3" key="1">
    <citation type="journal article" date="2019" name="Int. J. Syst. Evol. Microbiol.">
        <title>The Global Catalogue of Microorganisms (GCM) 10K type strain sequencing project: providing services to taxonomists for standard genome sequencing and annotation.</title>
        <authorList>
            <consortium name="The Broad Institute Genomics Platform"/>
            <consortium name="The Broad Institute Genome Sequencing Center for Infectious Disease"/>
            <person name="Wu L."/>
            <person name="Ma J."/>
        </authorList>
    </citation>
    <scope>NUCLEOTIDE SEQUENCE [LARGE SCALE GENOMIC DNA]</scope>
    <source>
        <strain evidence="3">JCM 3399</strain>
    </source>
</reference>
<evidence type="ECO:0000313" key="2">
    <source>
        <dbReference type="EMBL" id="GGU80518.1"/>
    </source>
</evidence>
<evidence type="ECO:0000313" key="3">
    <source>
        <dbReference type="Proteomes" id="UP000654471"/>
    </source>
</evidence>
<organism evidence="2 3">
    <name type="scientific">Streptomyces albospinus</name>
    <dbReference type="NCBI Taxonomy" id="285515"/>
    <lineage>
        <taxon>Bacteria</taxon>
        <taxon>Bacillati</taxon>
        <taxon>Actinomycetota</taxon>
        <taxon>Actinomycetes</taxon>
        <taxon>Kitasatosporales</taxon>
        <taxon>Streptomycetaceae</taxon>
        <taxon>Streptomyces</taxon>
    </lineage>
</organism>
<feature type="region of interest" description="Disordered" evidence="1">
    <location>
        <begin position="47"/>
        <end position="74"/>
    </location>
</feature>
<gene>
    <name evidence="2" type="ORF">GCM10010211_53370</name>
</gene>
<keyword evidence="3" id="KW-1185">Reference proteome</keyword>
<feature type="compositionally biased region" description="Basic and acidic residues" evidence="1">
    <location>
        <begin position="47"/>
        <end position="61"/>
    </location>
</feature>
<proteinExistence type="predicted"/>